<keyword evidence="1" id="KW-1133">Transmembrane helix</keyword>
<reference evidence="3" key="1">
    <citation type="journal article" date="2019" name="Int. J. Syst. Evol. Microbiol.">
        <title>The Global Catalogue of Microorganisms (GCM) 10K type strain sequencing project: providing services to taxonomists for standard genome sequencing and annotation.</title>
        <authorList>
            <consortium name="The Broad Institute Genomics Platform"/>
            <consortium name="The Broad Institute Genome Sequencing Center for Infectious Disease"/>
            <person name="Wu L."/>
            <person name="Ma J."/>
        </authorList>
    </citation>
    <scope>NUCLEOTIDE SEQUENCE [LARGE SCALE GENOMIC DNA]</scope>
    <source>
        <strain evidence="3">JCM 18657</strain>
    </source>
</reference>
<sequence>MINGWILAFTAAGAAIMLLSAWRWPGVRRVWFALAALSALIAGQLAAGEVLEVRQRGEVFMTTIHELLLNPVLLACASYMGVFALYALAEAAIGSDRR</sequence>
<evidence type="ECO:0000256" key="1">
    <source>
        <dbReference type="SAM" id="Phobius"/>
    </source>
</evidence>
<evidence type="ECO:0000313" key="2">
    <source>
        <dbReference type="EMBL" id="MFC7748909.1"/>
    </source>
</evidence>
<dbReference type="EMBL" id="JBHTGQ010000004">
    <property type="protein sequence ID" value="MFC7748909.1"/>
    <property type="molecule type" value="Genomic_DNA"/>
</dbReference>
<proteinExistence type="predicted"/>
<comment type="caution">
    <text evidence="2">The sequence shown here is derived from an EMBL/GenBank/DDBJ whole genome shotgun (WGS) entry which is preliminary data.</text>
</comment>
<keyword evidence="1" id="KW-0812">Transmembrane</keyword>
<protein>
    <submittedName>
        <fullName evidence="2">Transposase</fullName>
    </submittedName>
</protein>
<dbReference type="RefSeq" id="WP_138788754.1">
    <property type="nucleotide sequence ID" value="NZ_JBHTGQ010000004.1"/>
</dbReference>
<organism evidence="2 3">
    <name type="scientific">Paenibacillus thermoaerophilus</name>
    <dbReference type="NCBI Taxonomy" id="1215385"/>
    <lineage>
        <taxon>Bacteria</taxon>
        <taxon>Bacillati</taxon>
        <taxon>Bacillota</taxon>
        <taxon>Bacilli</taxon>
        <taxon>Bacillales</taxon>
        <taxon>Paenibacillaceae</taxon>
        <taxon>Paenibacillus</taxon>
    </lineage>
</organism>
<feature type="transmembrane region" description="Helical" evidence="1">
    <location>
        <begin position="67"/>
        <end position="89"/>
    </location>
</feature>
<dbReference type="Proteomes" id="UP001596528">
    <property type="component" value="Unassembled WGS sequence"/>
</dbReference>
<keyword evidence="1" id="KW-0472">Membrane</keyword>
<keyword evidence="3" id="KW-1185">Reference proteome</keyword>
<evidence type="ECO:0000313" key="3">
    <source>
        <dbReference type="Proteomes" id="UP001596528"/>
    </source>
</evidence>
<feature type="transmembrane region" description="Helical" evidence="1">
    <location>
        <begin position="6"/>
        <end position="23"/>
    </location>
</feature>
<name>A0ABW2UYI0_9BACL</name>
<gene>
    <name evidence="2" type="ORF">ACFQWB_02970</name>
</gene>
<accession>A0ABW2UYI0</accession>
<feature type="transmembrane region" description="Helical" evidence="1">
    <location>
        <begin position="30"/>
        <end position="47"/>
    </location>
</feature>